<dbReference type="InterPro" id="IPR001584">
    <property type="entry name" value="Integrase_cat-core"/>
</dbReference>
<dbReference type="InterPro" id="IPR041588">
    <property type="entry name" value="Integrase_H2C2"/>
</dbReference>
<dbReference type="InterPro" id="IPR043502">
    <property type="entry name" value="DNA/RNA_pol_sf"/>
</dbReference>
<reference evidence="6" key="1">
    <citation type="submission" date="2016-04" db="EMBL/GenBank/DDBJ databases">
        <authorList>
            <person name="Guldener U."/>
            <person name="Guldener U."/>
        </authorList>
    </citation>
    <scope>NUCLEOTIDE SEQUENCE [LARGE SCALE GENOMIC DNA]</scope>
    <source>
        <strain evidence="6">UB2112</strain>
    </source>
</reference>
<feature type="region of interest" description="Disordered" evidence="3">
    <location>
        <begin position="110"/>
        <end position="136"/>
    </location>
</feature>
<dbReference type="Pfam" id="PF17919">
    <property type="entry name" value="RT_RNaseH_2"/>
    <property type="match status" value="1"/>
</dbReference>
<protein>
    <recommendedName>
        <fullName evidence="4">Integrase catalytic domain-containing protein</fullName>
    </recommendedName>
</protein>
<dbReference type="InterPro" id="IPR050951">
    <property type="entry name" value="Retrovirus_Pol_polyprotein"/>
</dbReference>
<dbReference type="AlphaFoldDB" id="A0A1K0HBX9"/>
<dbReference type="Proteomes" id="UP000179920">
    <property type="component" value="Chromosome XIV"/>
</dbReference>
<dbReference type="InterPro" id="IPR012337">
    <property type="entry name" value="RNaseH-like_sf"/>
</dbReference>
<dbReference type="GO" id="GO:0015074">
    <property type="term" value="P:DNA integration"/>
    <property type="evidence" value="ECO:0007669"/>
    <property type="project" value="InterPro"/>
</dbReference>
<dbReference type="Gene3D" id="3.30.420.10">
    <property type="entry name" value="Ribonuclease H-like superfamily/Ribonuclease H"/>
    <property type="match status" value="1"/>
</dbReference>
<keyword evidence="2" id="KW-0511">Multifunctional enzyme</keyword>
<dbReference type="OrthoDB" id="2283961at2759"/>
<sequence length="344" mass="37877">MVGLFNYYHNFILNYASLATPLTNLLWGHKYQHSTKGMWQLVDADRKTTRAVDIKIDWGTAQDKALAELKAALSSPPTLAYPDFNCPFLLYVNVSQQVFAAALHQQLPLSDSDSTKNKSAAASPAEANDLDIPPMPTHQQKLDGLLKSIVDAIKAGYTRVGYKIQDGTLVYVGPQRTVHCLCVPVSDLPTVFHKAHDLGGHFGFAKTTLHLKSIHHPHLSSTLQAYIDNCPTCLRMKLGCHAGELSIDWTLSADRPFHTILADLLLSLPDCEGLDAALVIMDMFLKLMLTAPCSSHITSTQLFNLHTNLILCKGWKPKVIITDSDKRFIGTTGQRFAASIGTEL</sequence>
<dbReference type="SUPFAM" id="SSF56672">
    <property type="entry name" value="DNA/RNA polymerases"/>
    <property type="match status" value="1"/>
</dbReference>
<dbReference type="PANTHER" id="PTHR37984">
    <property type="entry name" value="PROTEIN CBG26694"/>
    <property type="match status" value="1"/>
</dbReference>
<dbReference type="GO" id="GO:0003824">
    <property type="term" value="F:catalytic activity"/>
    <property type="evidence" value="ECO:0007669"/>
    <property type="project" value="UniProtKB-KW"/>
</dbReference>
<name>A0A1K0HBX9_9BASI</name>
<dbReference type="GO" id="GO:0005634">
    <property type="term" value="C:nucleus"/>
    <property type="evidence" value="ECO:0007669"/>
    <property type="project" value="UniProtKB-ARBA"/>
</dbReference>
<evidence type="ECO:0000256" key="1">
    <source>
        <dbReference type="ARBA" id="ARBA00022884"/>
    </source>
</evidence>
<dbReference type="Gene3D" id="3.30.70.270">
    <property type="match status" value="1"/>
</dbReference>
<evidence type="ECO:0000256" key="3">
    <source>
        <dbReference type="SAM" id="MobiDB-lite"/>
    </source>
</evidence>
<gene>
    <name evidence="5" type="ORF">UBRO_20308</name>
</gene>
<evidence type="ECO:0000259" key="4">
    <source>
        <dbReference type="PROSITE" id="PS50994"/>
    </source>
</evidence>
<evidence type="ECO:0000313" key="6">
    <source>
        <dbReference type="Proteomes" id="UP000179920"/>
    </source>
</evidence>
<dbReference type="PANTHER" id="PTHR37984:SF5">
    <property type="entry name" value="PROTEIN NYNRIN-LIKE"/>
    <property type="match status" value="1"/>
</dbReference>
<dbReference type="Gene3D" id="1.10.340.70">
    <property type="match status" value="1"/>
</dbReference>
<organism evidence="5 6">
    <name type="scientific">Ustilago bromivora</name>
    <dbReference type="NCBI Taxonomy" id="307758"/>
    <lineage>
        <taxon>Eukaryota</taxon>
        <taxon>Fungi</taxon>
        <taxon>Dikarya</taxon>
        <taxon>Basidiomycota</taxon>
        <taxon>Ustilaginomycotina</taxon>
        <taxon>Ustilaginomycetes</taxon>
        <taxon>Ustilaginales</taxon>
        <taxon>Ustilaginaceae</taxon>
        <taxon>Ustilago</taxon>
    </lineage>
</organism>
<dbReference type="GO" id="GO:0003723">
    <property type="term" value="F:RNA binding"/>
    <property type="evidence" value="ECO:0007669"/>
    <property type="project" value="UniProtKB-KW"/>
</dbReference>
<dbReference type="InterPro" id="IPR041577">
    <property type="entry name" value="RT_RNaseH_2"/>
</dbReference>
<dbReference type="InterPro" id="IPR036397">
    <property type="entry name" value="RNaseH_sf"/>
</dbReference>
<evidence type="ECO:0000313" key="5">
    <source>
        <dbReference type="EMBL" id="SAM84392.1"/>
    </source>
</evidence>
<feature type="compositionally biased region" description="Polar residues" evidence="3">
    <location>
        <begin position="110"/>
        <end position="120"/>
    </location>
</feature>
<dbReference type="Pfam" id="PF17921">
    <property type="entry name" value="Integrase_H2C2"/>
    <property type="match status" value="1"/>
</dbReference>
<dbReference type="InterPro" id="IPR043128">
    <property type="entry name" value="Rev_trsase/Diguanyl_cyclase"/>
</dbReference>
<feature type="domain" description="Integrase catalytic" evidence="4">
    <location>
        <begin position="252"/>
        <end position="344"/>
    </location>
</feature>
<evidence type="ECO:0000256" key="2">
    <source>
        <dbReference type="ARBA" id="ARBA00023268"/>
    </source>
</evidence>
<dbReference type="PROSITE" id="PS50994">
    <property type="entry name" value="INTEGRASE"/>
    <property type="match status" value="1"/>
</dbReference>
<keyword evidence="1" id="KW-0694">RNA-binding</keyword>
<dbReference type="EMBL" id="LT558130">
    <property type="protein sequence ID" value="SAM84392.1"/>
    <property type="molecule type" value="Genomic_DNA"/>
</dbReference>
<accession>A0A1K0HBX9</accession>
<proteinExistence type="predicted"/>
<dbReference type="SUPFAM" id="SSF53098">
    <property type="entry name" value="Ribonuclease H-like"/>
    <property type="match status" value="1"/>
</dbReference>